<evidence type="ECO:0000256" key="2">
    <source>
        <dbReference type="ARBA" id="ARBA00022448"/>
    </source>
</evidence>
<evidence type="ECO:0000256" key="10">
    <source>
        <dbReference type="ARBA" id="ARBA00023136"/>
    </source>
</evidence>
<dbReference type="EMBL" id="JADEXG010000001">
    <property type="protein sequence ID" value="MBE9075818.1"/>
    <property type="molecule type" value="Genomic_DNA"/>
</dbReference>
<dbReference type="PANTHER" id="PTHR32552:SF68">
    <property type="entry name" value="FERRICHROME OUTER MEMBRANE TRANSPORTER_PHAGE RECEPTOR"/>
    <property type="match status" value="1"/>
</dbReference>
<evidence type="ECO:0000256" key="9">
    <source>
        <dbReference type="ARBA" id="ARBA00023077"/>
    </source>
</evidence>
<proteinExistence type="predicted"/>
<comment type="subcellular location">
    <subcellularLocation>
        <location evidence="1">Cell outer membrane</location>
        <topology evidence="1">Multi-pass membrane protein</topology>
    </subcellularLocation>
</comment>
<evidence type="ECO:0000313" key="14">
    <source>
        <dbReference type="Proteomes" id="UP000636505"/>
    </source>
</evidence>
<evidence type="ECO:0000259" key="12">
    <source>
        <dbReference type="Pfam" id="PF00593"/>
    </source>
</evidence>
<evidence type="ECO:0000256" key="7">
    <source>
        <dbReference type="ARBA" id="ARBA00023004"/>
    </source>
</evidence>
<dbReference type="InterPro" id="IPR039426">
    <property type="entry name" value="TonB-dep_rcpt-like"/>
</dbReference>
<name>A0A8J7DB44_9CYAN</name>
<keyword evidence="10" id="KW-0472">Membrane</keyword>
<dbReference type="GO" id="GO:0009279">
    <property type="term" value="C:cell outer membrane"/>
    <property type="evidence" value="ECO:0007669"/>
    <property type="project" value="UniProtKB-SubCell"/>
</dbReference>
<feature type="domain" description="TonB-dependent receptor-like beta-barrel" evidence="12">
    <location>
        <begin position="2"/>
        <end position="70"/>
    </location>
</feature>
<keyword evidence="9" id="KW-0798">TonB box</keyword>
<evidence type="ECO:0000256" key="3">
    <source>
        <dbReference type="ARBA" id="ARBA00022452"/>
    </source>
</evidence>
<comment type="caution">
    <text evidence="13">The sequence shown here is derived from an EMBL/GenBank/DDBJ whole genome shotgun (WGS) entry which is preliminary data.</text>
</comment>
<accession>A0A8J7DB44</accession>
<evidence type="ECO:0000256" key="1">
    <source>
        <dbReference type="ARBA" id="ARBA00004571"/>
    </source>
</evidence>
<dbReference type="Pfam" id="PF00593">
    <property type="entry name" value="TonB_dep_Rec_b-barrel"/>
    <property type="match status" value="1"/>
</dbReference>
<organism evidence="13 14">
    <name type="scientific">Vasconcelosia minhoensis LEGE 07310</name>
    <dbReference type="NCBI Taxonomy" id="915328"/>
    <lineage>
        <taxon>Bacteria</taxon>
        <taxon>Bacillati</taxon>
        <taxon>Cyanobacteriota</taxon>
        <taxon>Cyanophyceae</taxon>
        <taxon>Nodosilineales</taxon>
        <taxon>Cymatolegaceae</taxon>
        <taxon>Vasconcelosia</taxon>
        <taxon>Vasconcelosia minhoensis</taxon>
    </lineage>
</organism>
<keyword evidence="6" id="KW-0732">Signal</keyword>
<evidence type="ECO:0000256" key="8">
    <source>
        <dbReference type="ARBA" id="ARBA00023065"/>
    </source>
</evidence>
<gene>
    <name evidence="13" type="ORF">IQ241_00635</name>
</gene>
<protein>
    <submittedName>
        <fullName evidence="13">TonB-dependent receptor</fullName>
    </submittedName>
</protein>
<dbReference type="Proteomes" id="UP000636505">
    <property type="component" value="Unassembled WGS sequence"/>
</dbReference>
<evidence type="ECO:0000256" key="6">
    <source>
        <dbReference type="ARBA" id="ARBA00022729"/>
    </source>
</evidence>
<dbReference type="InterPro" id="IPR000531">
    <property type="entry name" value="Beta-barrel_TonB"/>
</dbReference>
<evidence type="ECO:0000256" key="4">
    <source>
        <dbReference type="ARBA" id="ARBA00022496"/>
    </source>
</evidence>
<evidence type="ECO:0000256" key="11">
    <source>
        <dbReference type="ARBA" id="ARBA00023237"/>
    </source>
</evidence>
<dbReference type="PANTHER" id="PTHR32552">
    <property type="entry name" value="FERRICHROME IRON RECEPTOR-RELATED"/>
    <property type="match status" value="1"/>
</dbReference>
<keyword evidence="8" id="KW-0406">Ion transport</keyword>
<keyword evidence="2" id="KW-0813">Transport</keyword>
<keyword evidence="7" id="KW-0408">Iron</keyword>
<evidence type="ECO:0000256" key="5">
    <source>
        <dbReference type="ARBA" id="ARBA00022692"/>
    </source>
</evidence>
<keyword evidence="5" id="KW-0812">Transmembrane</keyword>
<keyword evidence="11" id="KW-0998">Cell outer membrane</keyword>
<dbReference type="InterPro" id="IPR036942">
    <property type="entry name" value="Beta-barrel_TonB_sf"/>
</dbReference>
<dbReference type="Gene3D" id="2.40.170.20">
    <property type="entry name" value="TonB-dependent receptor, beta-barrel domain"/>
    <property type="match status" value="1"/>
</dbReference>
<dbReference type="AlphaFoldDB" id="A0A8J7DB44"/>
<dbReference type="SUPFAM" id="SSF56935">
    <property type="entry name" value="Porins"/>
    <property type="match status" value="1"/>
</dbReference>
<keyword evidence="13" id="KW-0675">Receptor</keyword>
<reference evidence="13" key="1">
    <citation type="submission" date="2020-10" db="EMBL/GenBank/DDBJ databases">
        <authorList>
            <person name="Castelo-Branco R."/>
            <person name="Eusebio N."/>
            <person name="Adriana R."/>
            <person name="Vieira A."/>
            <person name="Brugerolle De Fraissinette N."/>
            <person name="Rezende De Castro R."/>
            <person name="Schneider M.P."/>
            <person name="Vasconcelos V."/>
            <person name="Leao P.N."/>
        </authorList>
    </citation>
    <scope>NUCLEOTIDE SEQUENCE</scope>
    <source>
        <strain evidence="13">LEGE 07310</strain>
    </source>
</reference>
<sequence>MPHNSGSLWTTYEIQSGNLQGLGAGIGLFFASQWEGDRSNTFTVPGYVRTDASLFYRRETWNAALNFRNLFDVNYIESADSRIRVSPGTPFTIVGSISVEF</sequence>
<keyword evidence="14" id="KW-1185">Reference proteome</keyword>
<dbReference type="GO" id="GO:0015344">
    <property type="term" value="F:siderophore uptake transmembrane transporter activity"/>
    <property type="evidence" value="ECO:0007669"/>
    <property type="project" value="TreeGrafter"/>
</dbReference>
<keyword evidence="3" id="KW-1134">Transmembrane beta strand</keyword>
<evidence type="ECO:0000313" key="13">
    <source>
        <dbReference type="EMBL" id="MBE9075818.1"/>
    </source>
</evidence>
<keyword evidence="4" id="KW-0410">Iron transport</keyword>